<dbReference type="PANTHER" id="PTHR12106:SF27">
    <property type="entry name" value="SORTILIN-RELATED RECEPTOR"/>
    <property type="match status" value="1"/>
</dbReference>
<dbReference type="SUPFAM" id="SSF110296">
    <property type="entry name" value="Oligoxyloglucan reducing end-specific cellobiohydrolase"/>
    <property type="match status" value="3"/>
</dbReference>
<dbReference type="AlphaFoldDB" id="A0A3S9N0K4"/>
<evidence type="ECO:0000313" key="4">
    <source>
        <dbReference type="EMBL" id="AZQ45065.1"/>
    </source>
</evidence>
<dbReference type="Proteomes" id="UP000279600">
    <property type="component" value="Chromosome"/>
</dbReference>
<feature type="chain" id="PRO_5019132187" evidence="2">
    <location>
        <begin position="20"/>
        <end position="1050"/>
    </location>
</feature>
<evidence type="ECO:0000313" key="5">
    <source>
        <dbReference type="Proteomes" id="UP000279600"/>
    </source>
</evidence>
<organism evidence="4 5">
    <name type="scientific">Nonlabens ponticola</name>
    <dbReference type="NCBI Taxonomy" id="2496866"/>
    <lineage>
        <taxon>Bacteria</taxon>
        <taxon>Pseudomonadati</taxon>
        <taxon>Bacteroidota</taxon>
        <taxon>Flavobacteriia</taxon>
        <taxon>Flavobacteriales</taxon>
        <taxon>Flavobacteriaceae</taxon>
        <taxon>Nonlabens</taxon>
    </lineage>
</organism>
<accession>A0A3S9N0K4</accession>
<dbReference type="Pfam" id="PF15902">
    <property type="entry name" value="Sortilin-Vps10"/>
    <property type="match status" value="1"/>
</dbReference>
<evidence type="ECO:0000259" key="3">
    <source>
        <dbReference type="Pfam" id="PF15902"/>
    </source>
</evidence>
<evidence type="ECO:0000256" key="2">
    <source>
        <dbReference type="SAM" id="SignalP"/>
    </source>
</evidence>
<reference evidence="4 5" key="1">
    <citation type="submission" date="2018-12" db="EMBL/GenBank/DDBJ databases">
        <title>Complete genome of Nonlabens sp. MJ115.</title>
        <authorList>
            <person name="Choi H.S."/>
            <person name="Jung J."/>
        </authorList>
    </citation>
    <scope>NUCLEOTIDE SEQUENCE [LARGE SCALE GENOMIC DNA]</scope>
    <source>
        <strain evidence="4 5">MJ115</strain>
    </source>
</reference>
<gene>
    <name evidence="4" type="ORF">EJ995_12800</name>
</gene>
<keyword evidence="4" id="KW-0378">Hydrolase</keyword>
<dbReference type="CDD" id="cd15482">
    <property type="entry name" value="Sialidase_non-viral"/>
    <property type="match status" value="1"/>
</dbReference>
<feature type="signal peptide" evidence="2">
    <location>
        <begin position="1"/>
        <end position="19"/>
    </location>
</feature>
<keyword evidence="5" id="KW-1185">Reference proteome</keyword>
<dbReference type="KEGG" id="noj:EJ995_12800"/>
<dbReference type="GO" id="GO:0016787">
    <property type="term" value="F:hydrolase activity"/>
    <property type="evidence" value="ECO:0007669"/>
    <property type="project" value="UniProtKB-KW"/>
</dbReference>
<dbReference type="OrthoDB" id="9757809at2"/>
<keyword evidence="1" id="KW-0677">Repeat</keyword>
<dbReference type="EMBL" id="CP034549">
    <property type="protein sequence ID" value="AZQ45065.1"/>
    <property type="molecule type" value="Genomic_DNA"/>
</dbReference>
<protein>
    <submittedName>
        <fullName evidence="4">Glycosyl hydrolase</fullName>
    </submittedName>
</protein>
<dbReference type="Gene3D" id="2.130.10.10">
    <property type="entry name" value="YVTN repeat-like/Quinoprotein amine dehydrogenase"/>
    <property type="match status" value="4"/>
</dbReference>
<dbReference type="RefSeq" id="WP_126448773.1">
    <property type="nucleotide sequence ID" value="NZ_CP034549.1"/>
</dbReference>
<dbReference type="PANTHER" id="PTHR12106">
    <property type="entry name" value="SORTILIN RELATED"/>
    <property type="match status" value="1"/>
</dbReference>
<name>A0A3S9N0K4_9FLAO</name>
<keyword evidence="2" id="KW-0732">Signal</keyword>
<feature type="domain" description="Sortilin N-terminal" evidence="3">
    <location>
        <begin position="286"/>
        <end position="415"/>
    </location>
</feature>
<sequence length="1050" mass="117134">MKISSIVTYVFLVFAFAKANSQQLPEPPEAQKFYESQKFRQLGPFRGGRSAAVTGVPGQPNLFYFGSTGGGVWKTLDGGRTWMNISDGYFGGSIGAVSVAPSDHNVIYVGGGEKTVRGNVSSGYGIWKTVDAGKTWEFSGLPESRHVPRIAIDPNDHNIVYAGVLGNIYKESTDRGVYKSIDGGKNWKKVLYVNDMAGAVDLIIDPSNPRNLYATTWRLQRTPYSLSSGGDGSAMWKSTDYGETWKEISTNDGFAQGTLGIMGVTVSPVNSDRVYAIVENKDEGGVYRSNDGGLTWTKTNDDRSLRQRAWYYTRIYADTQDEDKVYVVNVSYHKSTDGGRNFISARAPHGDHHDLWIAPEDPDRMIMGDDGGAQITYDGGETWSTYHNQPTAQYYRVTTDDSFPYRIYVAQQDNGTIRIPHRTTGGSITDADWEGTAGGESAHIAVDPKNNDIVYGGSYGGFLTRYNHATKSTRAVNVWPDNPMGHGAEDMKYRFQWNFPILFSKHEPNKLYAFSNHVHVTTNEGESWQTLSDDLTRNDPTKLVSSGGPITQDNTSVEYYGTIFAAAESPVKQGELWVGSDDGLVHLSKDGGQSWNNITPKKLPEWAQINSIEPSRYDAATCYLAATRYKLGDFKPYLFRTTDYGKSWQQINDGIPSEHFTRVVREDDRQKGFLYAGTETGLYISDDNGDNWSSFQMNLPIVPITDLAVKQNNLVVATQGRSLWIHDDLELVRQGLKMIPLSRKRNKQTTAESLQLFAPKTAYRMAGRGGRSSLTSGTNHPAGVQVHYYIPEAMATDSVALKFYDSNDKLIKEYSTYDKKNKLKVDAGSNMFNWDTEYDGAKELPGMILWWADLTGPRATPGTYKVVLETPQESLERNIEIVAAPNSEATAADMQSQFDFVDSVNETVDEAHKSIEKIRDFNKKLKAFKTAYGDREEDGVKEMVELADTMLTKFDEVEKALYQTQNRSGQDPLNFPIRLTNKLAHLNALASVGDFAPTQQMIAVRDELSAEIETELAKFNKVLSDDIKQFNQKFNALNLDYLVVEESDED</sequence>
<dbReference type="InterPro" id="IPR031778">
    <property type="entry name" value="Sortilin_N"/>
</dbReference>
<proteinExistence type="predicted"/>
<dbReference type="InterPro" id="IPR015943">
    <property type="entry name" value="WD40/YVTN_repeat-like_dom_sf"/>
</dbReference>
<dbReference type="InterPro" id="IPR050310">
    <property type="entry name" value="VPS10-sortilin"/>
</dbReference>
<evidence type="ECO:0000256" key="1">
    <source>
        <dbReference type="ARBA" id="ARBA00022737"/>
    </source>
</evidence>